<keyword evidence="3" id="KW-1133">Transmembrane helix</keyword>
<dbReference type="PRINTS" id="PR00001">
    <property type="entry name" value="GLABLOOD"/>
</dbReference>
<sequence>MAAAFLDGKDAHSLLKRFPRANGFLEEFRQGNIERECVEESCSFEEANEVFENKERTMEFWKMRSVGSNAESRSDSKDVVFMVVPLLVMTLLALIGLFLLWRCQLQKTMRRRWPAYPQNRYLASRNSRSLPRILVHRDTPPLSSHAENSHHHHHQHHHPAAVSAPVLPEPPPSCRPTVIISGVERAGGGGAGGRGSAPEAQNPPNGRALYVQDSSVSVASRLSGATPPPSYEEVTGHAESSSDETTTTAPYSDPPPKYDEIVKDK</sequence>
<evidence type="ECO:0000256" key="1">
    <source>
        <dbReference type="ARBA" id="ARBA00023157"/>
    </source>
</evidence>
<accession>A0A6P3VY45</accession>
<dbReference type="RefSeq" id="XP_012684426.2">
    <property type="nucleotide sequence ID" value="XM_012828972.3"/>
</dbReference>
<dbReference type="Pfam" id="PF00594">
    <property type="entry name" value="Gla"/>
    <property type="match status" value="1"/>
</dbReference>
<dbReference type="SMART" id="SM00069">
    <property type="entry name" value="GLA"/>
    <property type="match status" value="1"/>
</dbReference>
<dbReference type="PROSITE" id="PS00011">
    <property type="entry name" value="GLA_1"/>
    <property type="match status" value="1"/>
</dbReference>
<keyword evidence="5" id="KW-1185">Reference proteome</keyword>
<dbReference type="Gene3D" id="4.10.740.10">
    <property type="entry name" value="Coagulation Factor IX"/>
    <property type="match status" value="1"/>
</dbReference>
<keyword evidence="1" id="KW-1015">Disulfide bond</keyword>
<dbReference type="InterPro" id="IPR035972">
    <property type="entry name" value="GLA-like_dom_SF"/>
</dbReference>
<proteinExistence type="predicted"/>
<dbReference type="InterPro" id="IPR000294">
    <property type="entry name" value="GLA_domain"/>
</dbReference>
<dbReference type="PANTHER" id="PTHR24278:SF39">
    <property type="entry name" value="TRANSMEMBRANE GAMMA-CARBOXYGLUTAMIC ACID PROTEIN 3"/>
    <property type="match status" value="1"/>
</dbReference>
<gene>
    <name evidence="6" type="primary">LOC105901500</name>
</gene>
<dbReference type="KEGG" id="char:105901500"/>
<evidence type="ECO:0000256" key="3">
    <source>
        <dbReference type="SAM" id="Phobius"/>
    </source>
</evidence>
<dbReference type="PANTHER" id="PTHR24278">
    <property type="entry name" value="COAGULATION FACTOR"/>
    <property type="match status" value="1"/>
</dbReference>
<dbReference type="FunFam" id="4.10.740.10:FF:000001">
    <property type="entry name" value="vitamin K-dependent protein S"/>
    <property type="match status" value="1"/>
</dbReference>
<evidence type="ECO:0000256" key="2">
    <source>
        <dbReference type="SAM" id="MobiDB-lite"/>
    </source>
</evidence>
<evidence type="ECO:0000313" key="5">
    <source>
        <dbReference type="Proteomes" id="UP000515152"/>
    </source>
</evidence>
<dbReference type="SUPFAM" id="SSF57630">
    <property type="entry name" value="GLA-domain"/>
    <property type="match status" value="1"/>
</dbReference>
<dbReference type="InterPro" id="IPR017857">
    <property type="entry name" value="Coagulation_fac-like_Gla_dom"/>
</dbReference>
<feature type="compositionally biased region" description="Gly residues" evidence="2">
    <location>
        <begin position="185"/>
        <end position="195"/>
    </location>
</feature>
<evidence type="ECO:0000313" key="6">
    <source>
        <dbReference type="RefSeq" id="XP_012684426.2"/>
    </source>
</evidence>
<keyword evidence="3 6" id="KW-0812">Transmembrane</keyword>
<feature type="domain" description="Gla" evidence="4">
    <location>
        <begin position="20"/>
        <end position="66"/>
    </location>
</feature>
<feature type="transmembrane region" description="Helical" evidence="3">
    <location>
        <begin position="79"/>
        <end position="101"/>
    </location>
</feature>
<evidence type="ECO:0000259" key="4">
    <source>
        <dbReference type="PROSITE" id="PS50998"/>
    </source>
</evidence>
<dbReference type="PROSITE" id="PS50998">
    <property type="entry name" value="GLA_2"/>
    <property type="match status" value="1"/>
</dbReference>
<feature type="compositionally biased region" description="Basic residues" evidence="2">
    <location>
        <begin position="150"/>
        <end position="159"/>
    </location>
</feature>
<feature type="region of interest" description="Disordered" evidence="2">
    <location>
        <begin position="138"/>
        <end position="265"/>
    </location>
</feature>
<dbReference type="AlphaFoldDB" id="A0A6P3VY45"/>
<keyword evidence="3" id="KW-0472">Membrane</keyword>
<dbReference type="OrthoDB" id="9379732at2759"/>
<reference evidence="6" key="1">
    <citation type="submission" date="2025-08" db="UniProtKB">
        <authorList>
            <consortium name="RefSeq"/>
        </authorList>
    </citation>
    <scope>IDENTIFICATION</scope>
</reference>
<name>A0A6P3VY45_CLUHA</name>
<dbReference type="GO" id="GO:0005615">
    <property type="term" value="C:extracellular space"/>
    <property type="evidence" value="ECO:0007669"/>
    <property type="project" value="TreeGrafter"/>
</dbReference>
<dbReference type="Proteomes" id="UP000515152">
    <property type="component" value="Chromosome 8"/>
</dbReference>
<protein>
    <submittedName>
        <fullName evidence="6">Transmembrane gamma-carboxyglutamic acid protein 3</fullName>
    </submittedName>
</protein>
<dbReference type="GO" id="GO:0005509">
    <property type="term" value="F:calcium ion binding"/>
    <property type="evidence" value="ECO:0007669"/>
    <property type="project" value="InterPro"/>
</dbReference>
<dbReference type="InterPro" id="IPR050442">
    <property type="entry name" value="Peptidase_S1_coag_factors"/>
</dbReference>
<feature type="compositionally biased region" description="Basic and acidic residues" evidence="2">
    <location>
        <begin position="256"/>
        <end position="265"/>
    </location>
</feature>
<organism evidence="5 6">
    <name type="scientific">Clupea harengus</name>
    <name type="common">Atlantic herring</name>
    <dbReference type="NCBI Taxonomy" id="7950"/>
    <lineage>
        <taxon>Eukaryota</taxon>
        <taxon>Metazoa</taxon>
        <taxon>Chordata</taxon>
        <taxon>Craniata</taxon>
        <taxon>Vertebrata</taxon>
        <taxon>Euteleostomi</taxon>
        <taxon>Actinopterygii</taxon>
        <taxon>Neopterygii</taxon>
        <taxon>Teleostei</taxon>
        <taxon>Clupei</taxon>
        <taxon>Clupeiformes</taxon>
        <taxon>Clupeoidei</taxon>
        <taxon>Clupeidae</taxon>
        <taxon>Clupea</taxon>
    </lineage>
</organism>
<dbReference type="GeneID" id="105901500"/>